<proteinExistence type="predicted"/>
<feature type="region of interest" description="Disordered" evidence="1">
    <location>
        <begin position="240"/>
        <end position="259"/>
    </location>
</feature>
<organism evidence="3 4">
    <name type="scientific">Paraphoma chrysanthemicola</name>
    <dbReference type="NCBI Taxonomy" id="798071"/>
    <lineage>
        <taxon>Eukaryota</taxon>
        <taxon>Fungi</taxon>
        <taxon>Dikarya</taxon>
        <taxon>Ascomycota</taxon>
        <taxon>Pezizomycotina</taxon>
        <taxon>Dothideomycetes</taxon>
        <taxon>Pleosporomycetidae</taxon>
        <taxon>Pleosporales</taxon>
        <taxon>Pleosporineae</taxon>
        <taxon>Phaeosphaeriaceae</taxon>
        <taxon>Paraphoma</taxon>
    </lineage>
</organism>
<dbReference type="OrthoDB" id="5429634at2759"/>
<gene>
    <name evidence="3" type="ORF">FB567DRAFT_455273</name>
</gene>
<protein>
    <submittedName>
        <fullName evidence="3">Uncharacterized protein</fullName>
    </submittedName>
</protein>
<evidence type="ECO:0000256" key="1">
    <source>
        <dbReference type="SAM" id="MobiDB-lite"/>
    </source>
</evidence>
<feature type="transmembrane region" description="Helical" evidence="2">
    <location>
        <begin position="126"/>
        <end position="148"/>
    </location>
</feature>
<dbReference type="Proteomes" id="UP000813461">
    <property type="component" value="Unassembled WGS sequence"/>
</dbReference>
<dbReference type="PANTHER" id="PTHR35395">
    <property type="entry name" value="DUF6536 DOMAIN-CONTAINING PROTEIN"/>
    <property type="match status" value="1"/>
</dbReference>
<keyword evidence="2" id="KW-0472">Membrane</keyword>
<evidence type="ECO:0000313" key="3">
    <source>
        <dbReference type="EMBL" id="KAH7071737.1"/>
    </source>
</evidence>
<reference evidence="3" key="1">
    <citation type="journal article" date="2021" name="Nat. Commun.">
        <title>Genetic determinants of endophytism in the Arabidopsis root mycobiome.</title>
        <authorList>
            <person name="Mesny F."/>
            <person name="Miyauchi S."/>
            <person name="Thiergart T."/>
            <person name="Pickel B."/>
            <person name="Atanasova L."/>
            <person name="Karlsson M."/>
            <person name="Huettel B."/>
            <person name="Barry K.W."/>
            <person name="Haridas S."/>
            <person name="Chen C."/>
            <person name="Bauer D."/>
            <person name="Andreopoulos W."/>
            <person name="Pangilinan J."/>
            <person name="LaButti K."/>
            <person name="Riley R."/>
            <person name="Lipzen A."/>
            <person name="Clum A."/>
            <person name="Drula E."/>
            <person name="Henrissat B."/>
            <person name="Kohler A."/>
            <person name="Grigoriev I.V."/>
            <person name="Martin F.M."/>
            <person name="Hacquard S."/>
        </authorList>
    </citation>
    <scope>NUCLEOTIDE SEQUENCE</scope>
    <source>
        <strain evidence="3">MPI-SDFR-AT-0120</strain>
    </source>
</reference>
<keyword evidence="4" id="KW-1185">Reference proteome</keyword>
<evidence type="ECO:0000256" key="2">
    <source>
        <dbReference type="SAM" id="Phobius"/>
    </source>
</evidence>
<comment type="caution">
    <text evidence="3">The sequence shown here is derived from an EMBL/GenBank/DDBJ whole genome shotgun (WGS) entry which is preliminary data.</text>
</comment>
<dbReference type="EMBL" id="JAGMVJ010000024">
    <property type="protein sequence ID" value="KAH7071737.1"/>
    <property type="molecule type" value="Genomic_DNA"/>
</dbReference>
<dbReference type="PANTHER" id="PTHR35395:SF1">
    <property type="entry name" value="DUF6536 DOMAIN-CONTAINING PROTEIN"/>
    <property type="match status" value="1"/>
</dbReference>
<keyword evidence="2" id="KW-0812">Transmembrane</keyword>
<name>A0A8K0QW88_9PLEO</name>
<keyword evidence="2" id="KW-1133">Transmembrane helix</keyword>
<accession>A0A8K0QW88</accession>
<feature type="transmembrane region" description="Helical" evidence="2">
    <location>
        <begin position="169"/>
        <end position="190"/>
    </location>
</feature>
<sequence length="259" mass="28430">MCYVILLAFLSLTLPRGAFLTVVLVTFAARANEYNRAIWHWGPSSSGTLSFGADEASTKGTIWNAWLSNMPQILLSVCYPNLNTICTSMASSPEWNTLATSRKGSRVTMPFGEQRSTYFLQLPYKWALPLMVLSGALYRLLSQAFFLIRIDYERGGKLEKWNSACGISMSSLLTLFSAAFVLVCALIVIGRLPMFPRLPLADSCSLAISAACHPAADETEPHPARVQWGVVPDMEVDGHDHCSLSSKEVTKPEVGGVHH</sequence>
<dbReference type="AlphaFoldDB" id="A0A8K0QW88"/>
<evidence type="ECO:0000313" key="4">
    <source>
        <dbReference type="Proteomes" id="UP000813461"/>
    </source>
</evidence>